<keyword evidence="7" id="KW-0503">Monooxygenase</keyword>
<keyword evidence="10" id="KW-1185">Reference proteome</keyword>
<dbReference type="Proteomes" id="UP001234178">
    <property type="component" value="Unassembled WGS sequence"/>
</dbReference>
<dbReference type="EMBL" id="JAOYFB010000038">
    <property type="protein sequence ID" value="KAK4025904.1"/>
    <property type="molecule type" value="Genomic_DNA"/>
</dbReference>
<sequence>MDVYPYITRCSLDIICEASMGTRINAQTQDSDYVRAVCRIGQLLVEKMLKPWLEHPLMFSLSALGREHNQLLEILHGFTENVIRERRKTLSEKEDVAKEMDIGIRNRLPLLDLLLRASDDGGVLSDQDIRNEIDTFMFEDF</sequence>
<keyword evidence="6" id="KW-0408">Iron</keyword>
<name>A0ABR0ALA2_9CRUS</name>
<dbReference type="SUPFAM" id="SSF48264">
    <property type="entry name" value="Cytochrome P450"/>
    <property type="match status" value="1"/>
</dbReference>
<reference evidence="9 10" key="1">
    <citation type="journal article" date="2023" name="Nucleic Acids Res.">
        <title>The hologenome of Daphnia magna reveals possible DNA methylation and microbiome-mediated evolution of the host genome.</title>
        <authorList>
            <person name="Chaturvedi A."/>
            <person name="Li X."/>
            <person name="Dhandapani V."/>
            <person name="Marshall H."/>
            <person name="Kissane S."/>
            <person name="Cuenca-Cambronero M."/>
            <person name="Asole G."/>
            <person name="Calvet F."/>
            <person name="Ruiz-Romero M."/>
            <person name="Marangio P."/>
            <person name="Guigo R."/>
            <person name="Rago D."/>
            <person name="Mirbahai L."/>
            <person name="Eastwood N."/>
            <person name="Colbourne J.K."/>
            <person name="Zhou J."/>
            <person name="Mallon E."/>
            <person name="Orsini L."/>
        </authorList>
    </citation>
    <scope>NUCLEOTIDE SEQUENCE [LARGE SCALE GENOMIC DNA]</scope>
    <source>
        <strain evidence="9">LRV0_1</strain>
    </source>
</reference>
<dbReference type="InterPro" id="IPR001128">
    <property type="entry name" value="Cyt_P450"/>
</dbReference>
<comment type="similarity">
    <text evidence="3">Belongs to the cytochrome P450 family.</text>
</comment>
<dbReference type="Gene3D" id="1.10.630.10">
    <property type="entry name" value="Cytochrome P450"/>
    <property type="match status" value="1"/>
</dbReference>
<keyword evidence="4" id="KW-0479">Metal-binding</keyword>
<evidence type="ECO:0000256" key="3">
    <source>
        <dbReference type="ARBA" id="ARBA00010617"/>
    </source>
</evidence>
<dbReference type="InterPro" id="IPR036396">
    <property type="entry name" value="Cyt_P450_sf"/>
</dbReference>
<comment type="subcellular location">
    <subcellularLocation>
        <location evidence="2">Endoplasmic reticulum membrane</location>
    </subcellularLocation>
</comment>
<keyword evidence="5" id="KW-0256">Endoplasmic reticulum</keyword>
<protein>
    <recommendedName>
        <fullName evidence="11">Cytochrome p450</fullName>
    </recommendedName>
</protein>
<organism evidence="9 10">
    <name type="scientific">Daphnia magna</name>
    <dbReference type="NCBI Taxonomy" id="35525"/>
    <lineage>
        <taxon>Eukaryota</taxon>
        <taxon>Metazoa</taxon>
        <taxon>Ecdysozoa</taxon>
        <taxon>Arthropoda</taxon>
        <taxon>Crustacea</taxon>
        <taxon>Branchiopoda</taxon>
        <taxon>Diplostraca</taxon>
        <taxon>Cladocera</taxon>
        <taxon>Anomopoda</taxon>
        <taxon>Daphniidae</taxon>
        <taxon>Daphnia</taxon>
    </lineage>
</organism>
<evidence type="ECO:0000256" key="5">
    <source>
        <dbReference type="ARBA" id="ARBA00022824"/>
    </source>
</evidence>
<keyword evidence="8" id="KW-0472">Membrane</keyword>
<evidence type="ECO:0000256" key="2">
    <source>
        <dbReference type="ARBA" id="ARBA00004586"/>
    </source>
</evidence>
<evidence type="ECO:0000313" key="10">
    <source>
        <dbReference type="Proteomes" id="UP001234178"/>
    </source>
</evidence>
<comment type="caution">
    <text evidence="9">The sequence shown here is derived from an EMBL/GenBank/DDBJ whole genome shotgun (WGS) entry which is preliminary data.</text>
</comment>
<dbReference type="PANTHER" id="PTHR24291:SF189">
    <property type="entry name" value="CYTOCHROME P450 4C3-RELATED"/>
    <property type="match status" value="1"/>
</dbReference>
<evidence type="ECO:0000313" key="9">
    <source>
        <dbReference type="EMBL" id="KAK4025904.1"/>
    </source>
</evidence>
<dbReference type="PANTHER" id="PTHR24291">
    <property type="entry name" value="CYTOCHROME P450 FAMILY 4"/>
    <property type="match status" value="1"/>
</dbReference>
<keyword evidence="4" id="KW-0349">Heme</keyword>
<keyword evidence="7" id="KW-0560">Oxidoreductase</keyword>
<evidence type="ECO:0000256" key="4">
    <source>
        <dbReference type="ARBA" id="ARBA00022617"/>
    </source>
</evidence>
<evidence type="ECO:0000256" key="7">
    <source>
        <dbReference type="ARBA" id="ARBA00023033"/>
    </source>
</evidence>
<evidence type="ECO:0000256" key="6">
    <source>
        <dbReference type="ARBA" id="ARBA00023004"/>
    </source>
</evidence>
<evidence type="ECO:0000256" key="8">
    <source>
        <dbReference type="ARBA" id="ARBA00023136"/>
    </source>
</evidence>
<proteinExistence type="inferred from homology"/>
<gene>
    <name evidence="9" type="ORF">OUZ56_014940</name>
</gene>
<evidence type="ECO:0000256" key="1">
    <source>
        <dbReference type="ARBA" id="ARBA00001971"/>
    </source>
</evidence>
<dbReference type="InterPro" id="IPR050196">
    <property type="entry name" value="Cytochrome_P450_Monoox"/>
</dbReference>
<evidence type="ECO:0008006" key="11">
    <source>
        <dbReference type="Google" id="ProtNLM"/>
    </source>
</evidence>
<comment type="cofactor">
    <cofactor evidence="1">
        <name>heme</name>
        <dbReference type="ChEBI" id="CHEBI:30413"/>
    </cofactor>
</comment>
<dbReference type="Pfam" id="PF00067">
    <property type="entry name" value="p450"/>
    <property type="match status" value="1"/>
</dbReference>
<accession>A0ABR0ALA2</accession>